<feature type="domain" description="Serpin" evidence="15">
    <location>
        <begin position="47"/>
        <end position="404"/>
    </location>
</feature>
<proteinExistence type="inferred from homology"/>
<sequence>MQFTLCTCLLWLSTSGLWTIQAQDPSATVSTNGPHRDLAPTNVDFAFNLYQRLVASTPDKNVFISPVSISMTLAMLSLGASGHTQTQLLQGLGFNLTQTSKTEIHQGFQHLHRLLGESDTGLDMTMGNALFFDQSRLELLEKFSADIKHYYESEALATDFKDWDGASRKINKYVENKTKGKIKNILSDLGSPASLILVDYVFFKGIWSYAFDPENIRDMDFHVSDTVTVRVPMMFQTSTINYLHDTELPCRLVQLDYVGNGTVFLVLPEPGHIDTVIAGLSRDTVERWAKSMTYHLVNVYIPKMSISGTYDMGGVLAEMGIPDLFTNQTNFSGITQVAPLERSKVIHKAVLHLKEKGLKLPVPKKVTKNLATKSPTFILNHPFLILVFDDFTWSSLLLGKIMNPI</sequence>
<dbReference type="PANTHER" id="PTHR11461">
    <property type="entry name" value="SERINE PROTEASE INHIBITOR, SERPIN"/>
    <property type="match status" value="1"/>
</dbReference>
<dbReference type="PANTHER" id="PTHR11461:SF34">
    <property type="entry name" value="CORTICOSTEROID-BINDING GLOBULIN"/>
    <property type="match status" value="1"/>
</dbReference>
<dbReference type="CDD" id="cd19554">
    <property type="entry name" value="serpinA6_CBG"/>
    <property type="match status" value="1"/>
</dbReference>
<dbReference type="Pfam" id="PF00079">
    <property type="entry name" value="Serpin"/>
    <property type="match status" value="1"/>
</dbReference>
<evidence type="ECO:0000256" key="11">
    <source>
        <dbReference type="ARBA" id="ARBA00041777"/>
    </source>
</evidence>
<dbReference type="SMART" id="SM00093">
    <property type="entry name" value="SERPIN"/>
    <property type="match status" value="1"/>
</dbReference>
<dbReference type="RefSeq" id="XP_012870301.1">
    <property type="nucleotide sequence ID" value="XM_013014847.1"/>
</dbReference>
<dbReference type="GO" id="GO:0004867">
    <property type="term" value="F:serine-type endopeptidase inhibitor activity"/>
    <property type="evidence" value="ECO:0007669"/>
    <property type="project" value="InterPro"/>
</dbReference>
<dbReference type="AlphaFoldDB" id="A0A1S3F101"/>
<dbReference type="GO" id="GO:0005496">
    <property type="term" value="F:steroid binding"/>
    <property type="evidence" value="ECO:0007669"/>
    <property type="project" value="UniProtKB-KW"/>
</dbReference>
<dbReference type="GO" id="GO:0008211">
    <property type="term" value="P:glucocorticoid metabolic process"/>
    <property type="evidence" value="ECO:0007669"/>
    <property type="project" value="Ensembl"/>
</dbReference>
<evidence type="ECO:0000313" key="16">
    <source>
        <dbReference type="Proteomes" id="UP000081671"/>
    </source>
</evidence>
<evidence type="ECO:0000259" key="15">
    <source>
        <dbReference type="SMART" id="SM00093"/>
    </source>
</evidence>
<dbReference type="InParanoid" id="A0A1S3F101"/>
<feature type="chain" id="PRO_5010237276" description="Corticosteroid-binding globulin" evidence="14">
    <location>
        <begin position="23"/>
        <end position="405"/>
    </location>
</feature>
<evidence type="ECO:0000256" key="8">
    <source>
        <dbReference type="ARBA" id="ARBA00023180"/>
    </source>
</evidence>
<dbReference type="OrthoDB" id="671595at2759"/>
<keyword evidence="6 14" id="KW-0732">Signal</keyword>
<dbReference type="OMA" id="HDSELPC"/>
<evidence type="ECO:0000256" key="1">
    <source>
        <dbReference type="ARBA" id="ARBA00004613"/>
    </source>
</evidence>
<dbReference type="Gene3D" id="2.30.39.10">
    <property type="entry name" value="Alpha-1-antitrypsin, domain 1"/>
    <property type="match status" value="1"/>
</dbReference>
<dbReference type="FunCoup" id="A0A1S3F101">
    <property type="interactions" value="185"/>
</dbReference>
<evidence type="ECO:0000256" key="2">
    <source>
        <dbReference type="ARBA" id="ARBA00009500"/>
    </source>
</evidence>
<dbReference type="CTD" id="866"/>
<dbReference type="InterPro" id="IPR023795">
    <property type="entry name" value="Serpin_CS"/>
</dbReference>
<keyword evidence="7" id="KW-0446">Lipid-binding</keyword>
<keyword evidence="5" id="KW-0754">Steroid-binding</keyword>
<dbReference type="InterPro" id="IPR036186">
    <property type="entry name" value="Serpin_sf"/>
</dbReference>
<evidence type="ECO:0000256" key="12">
    <source>
        <dbReference type="ARBA" id="ARBA00043180"/>
    </source>
</evidence>
<organism evidence="16 17">
    <name type="scientific">Dipodomys ordii</name>
    <name type="common">Ord's kangaroo rat</name>
    <dbReference type="NCBI Taxonomy" id="10020"/>
    <lineage>
        <taxon>Eukaryota</taxon>
        <taxon>Metazoa</taxon>
        <taxon>Chordata</taxon>
        <taxon>Craniata</taxon>
        <taxon>Vertebrata</taxon>
        <taxon>Euteleostomi</taxon>
        <taxon>Mammalia</taxon>
        <taxon>Eutheria</taxon>
        <taxon>Euarchontoglires</taxon>
        <taxon>Glires</taxon>
        <taxon>Rodentia</taxon>
        <taxon>Castorimorpha</taxon>
        <taxon>Heteromyidae</taxon>
        <taxon>Dipodomyinae</taxon>
        <taxon>Dipodomys</taxon>
    </lineage>
</organism>
<keyword evidence="4" id="KW-0964">Secreted</keyword>
<dbReference type="FunFam" id="2.30.39.10:FF:000003">
    <property type="entry name" value="alpha-1-antitrypsin isoform X1"/>
    <property type="match status" value="1"/>
</dbReference>
<dbReference type="FunFam" id="3.30.497.10:FF:000001">
    <property type="entry name" value="Serine protease inhibitor"/>
    <property type="match status" value="1"/>
</dbReference>
<protein>
    <recommendedName>
        <fullName evidence="10">Corticosteroid-binding globulin</fullName>
    </recommendedName>
    <alternativeName>
        <fullName evidence="12">Serpin A6</fullName>
    </alternativeName>
    <alternativeName>
        <fullName evidence="11">Transcortin</fullName>
    </alternativeName>
</protein>
<feature type="signal peptide" evidence="14">
    <location>
        <begin position="1"/>
        <end position="22"/>
    </location>
</feature>
<dbReference type="InterPro" id="IPR042185">
    <property type="entry name" value="Serpin_sf_2"/>
</dbReference>
<dbReference type="Gene3D" id="3.30.497.10">
    <property type="entry name" value="Antithrombin, subunit I, domain 2"/>
    <property type="match status" value="1"/>
</dbReference>
<keyword evidence="3" id="KW-0813">Transport</keyword>
<evidence type="ECO:0000256" key="13">
    <source>
        <dbReference type="RuleBase" id="RU000411"/>
    </source>
</evidence>
<dbReference type="Proteomes" id="UP000081671">
    <property type="component" value="Unplaced"/>
</dbReference>
<evidence type="ECO:0000256" key="6">
    <source>
        <dbReference type="ARBA" id="ARBA00022729"/>
    </source>
</evidence>
<dbReference type="GO" id="GO:0005615">
    <property type="term" value="C:extracellular space"/>
    <property type="evidence" value="ECO:0007669"/>
    <property type="project" value="Ensembl"/>
</dbReference>
<keyword evidence="8" id="KW-0325">Glycoprotein</keyword>
<dbReference type="InterPro" id="IPR042178">
    <property type="entry name" value="Serpin_sf_1"/>
</dbReference>
<comment type="function">
    <text evidence="9">Major transport protein for glucocorticoids and progestins in the blood of almost all vertebrate species.</text>
</comment>
<comment type="subcellular location">
    <subcellularLocation>
        <location evidence="1">Secreted</location>
    </subcellularLocation>
</comment>
<dbReference type="PROSITE" id="PS00284">
    <property type="entry name" value="SERPIN"/>
    <property type="match status" value="1"/>
</dbReference>
<evidence type="ECO:0000256" key="14">
    <source>
        <dbReference type="SAM" id="SignalP"/>
    </source>
</evidence>
<accession>A0A1S3F101</accession>
<evidence type="ECO:0000256" key="4">
    <source>
        <dbReference type="ARBA" id="ARBA00022525"/>
    </source>
</evidence>
<dbReference type="STRING" id="10020.ENSDORP00000008623"/>
<reference evidence="17" key="1">
    <citation type="submission" date="2025-08" db="UniProtKB">
        <authorList>
            <consortium name="RefSeq"/>
        </authorList>
    </citation>
    <scope>IDENTIFICATION</scope>
    <source>
        <tissue evidence="17">Kidney</tissue>
    </source>
</reference>
<gene>
    <name evidence="17" type="primary">Serpina6</name>
</gene>
<name>A0A1S3F101_DIPOR</name>
<evidence type="ECO:0000256" key="5">
    <source>
        <dbReference type="ARBA" id="ARBA00022665"/>
    </source>
</evidence>
<comment type="similarity">
    <text evidence="2 13">Belongs to the serpin family.</text>
</comment>
<dbReference type="SUPFAM" id="SSF56574">
    <property type="entry name" value="Serpins"/>
    <property type="match status" value="1"/>
</dbReference>
<dbReference type="InterPro" id="IPR000215">
    <property type="entry name" value="Serpin_fam"/>
</dbReference>
<keyword evidence="16" id="KW-1185">Reference proteome</keyword>
<dbReference type="InterPro" id="IPR023796">
    <property type="entry name" value="Serpin_dom"/>
</dbReference>
<dbReference type="KEGG" id="dord:105984607"/>
<evidence type="ECO:0000256" key="10">
    <source>
        <dbReference type="ARBA" id="ARBA00039186"/>
    </source>
</evidence>
<evidence type="ECO:0000256" key="3">
    <source>
        <dbReference type="ARBA" id="ARBA00022448"/>
    </source>
</evidence>
<evidence type="ECO:0000313" key="17">
    <source>
        <dbReference type="RefSeq" id="XP_012870301.1"/>
    </source>
</evidence>
<dbReference type="GeneID" id="105984607"/>
<evidence type="ECO:0000256" key="7">
    <source>
        <dbReference type="ARBA" id="ARBA00023121"/>
    </source>
</evidence>
<evidence type="ECO:0000256" key="9">
    <source>
        <dbReference type="ARBA" id="ARBA00037222"/>
    </source>
</evidence>